<evidence type="ECO:0000313" key="4">
    <source>
        <dbReference type="Proteomes" id="UP001154272"/>
    </source>
</evidence>
<dbReference type="PROSITE" id="PS50240">
    <property type="entry name" value="TRYPSIN_DOM"/>
    <property type="match status" value="1"/>
</dbReference>
<dbReference type="Proteomes" id="UP001154272">
    <property type="component" value="Unassembled WGS sequence"/>
</dbReference>
<dbReference type="Pfam" id="PF00089">
    <property type="entry name" value="Trypsin"/>
    <property type="match status" value="1"/>
</dbReference>
<reference evidence="3" key="1">
    <citation type="submission" date="2022-10" db="EMBL/GenBank/DDBJ databases">
        <authorList>
            <person name="Botero Cardona J."/>
        </authorList>
    </citation>
    <scope>NUCLEOTIDE SEQUENCE</scope>
    <source>
        <strain evidence="3">R-83534</strain>
    </source>
</reference>
<proteinExistence type="predicted"/>
<evidence type="ECO:0000259" key="2">
    <source>
        <dbReference type="PROSITE" id="PS50240"/>
    </source>
</evidence>
<keyword evidence="1" id="KW-0732">Signal</keyword>
<dbReference type="EMBL" id="CAMXCH010000001">
    <property type="protein sequence ID" value="CAI3926653.1"/>
    <property type="molecule type" value="Genomic_DNA"/>
</dbReference>
<comment type="caution">
    <text evidence="3">The sequence shown here is derived from an EMBL/GenBank/DDBJ whole genome shotgun (WGS) entry which is preliminary data.</text>
</comment>
<feature type="domain" description="Peptidase S1" evidence="2">
    <location>
        <begin position="38"/>
        <end position="245"/>
    </location>
</feature>
<gene>
    <name evidence="3" type="ORF">R83534S58_LOCUS270</name>
</gene>
<dbReference type="InterPro" id="IPR018114">
    <property type="entry name" value="TRYPSIN_HIS"/>
</dbReference>
<dbReference type="InterPro" id="IPR001254">
    <property type="entry name" value="Trypsin_dom"/>
</dbReference>
<name>A0ABM9HJI1_9PROT</name>
<dbReference type="InterPro" id="IPR009003">
    <property type="entry name" value="Peptidase_S1_PA"/>
</dbReference>
<sequence length="264" mass="29668">MRLSINLFTIYVFICAITSMIILNSNKVIAQDVQIPKLPGLNKEDEHRQTVDVSEEPWQIIGKVQTNAGQKCTGFLISPRIVVTAAHCLWIKKTKQFFAPQSIHFLLGYQRQKYKIAASVSRILSFEAYRDLMMNRVNNLILNKPLDDIVSDRVYLLLSKDILPASKLVPLAKELPVEKTPLWLGGYEQDRQEVLYADKNCEISERVYYPDTPSKLFHTCQATYGSSGAPLFTKNTDGKWTIVGIQVAAFDGKSGGIAGSLIQK</sequence>
<dbReference type="Gene3D" id="2.40.10.10">
    <property type="entry name" value="Trypsin-like serine proteases"/>
    <property type="match status" value="2"/>
</dbReference>
<dbReference type="PROSITE" id="PS00134">
    <property type="entry name" value="TRYPSIN_HIS"/>
    <property type="match status" value="1"/>
</dbReference>
<dbReference type="PANTHER" id="PTHR15462">
    <property type="entry name" value="SERINE PROTEASE"/>
    <property type="match status" value="1"/>
</dbReference>
<dbReference type="InterPro" id="IPR050966">
    <property type="entry name" value="Glutamyl_endopeptidase"/>
</dbReference>
<dbReference type="InterPro" id="IPR043504">
    <property type="entry name" value="Peptidase_S1_PA_chymotrypsin"/>
</dbReference>
<protein>
    <submittedName>
        <fullName evidence="3">V8-like Glu-specific endopeptidase (EMpr)</fullName>
    </submittedName>
</protein>
<dbReference type="SUPFAM" id="SSF50494">
    <property type="entry name" value="Trypsin-like serine proteases"/>
    <property type="match status" value="1"/>
</dbReference>
<evidence type="ECO:0000256" key="1">
    <source>
        <dbReference type="ARBA" id="ARBA00022729"/>
    </source>
</evidence>
<evidence type="ECO:0000313" key="3">
    <source>
        <dbReference type="EMBL" id="CAI3926653.1"/>
    </source>
</evidence>
<organism evidence="3 4">
    <name type="scientific">Commensalibacter papalotli</name>
    <name type="common">ex Botero et al. 2024</name>
    <dbReference type="NCBI Taxonomy" id="2972766"/>
    <lineage>
        <taxon>Bacteria</taxon>
        <taxon>Pseudomonadati</taxon>
        <taxon>Pseudomonadota</taxon>
        <taxon>Alphaproteobacteria</taxon>
        <taxon>Acetobacterales</taxon>
        <taxon>Acetobacteraceae</taxon>
    </lineage>
</organism>
<accession>A0ABM9HJI1</accession>
<keyword evidence="4" id="KW-1185">Reference proteome</keyword>
<dbReference type="PANTHER" id="PTHR15462:SF8">
    <property type="entry name" value="SERINE PROTEASE"/>
    <property type="match status" value="1"/>
</dbReference>
<dbReference type="RefSeq" id="WP_282023153.1">
    <property type="nucleotide sequence ID" value="NZ_CAMXCH010000001.1"/>
</dbReference>